<dbReference type="AlphaFoldDB" id="A0A0F9JJL9"/>
<proteinExistence type="predicted"/>
<dbReference type="PROSITE" id="PS51194">
    <property type="entry name" value="HELICASE_CTER"/>
    <property type="match status" value="1"/>
</dbReference>
<dbReference type="GO" id="GO:0005524">
    <property type="term" value="F:ATP binding"/>
    <property type="evidence" value="ECO:0007669"/>
    <property type="project" value="UniProtKB-KW"/>
</dbReference>
<feature type="non-terminal residue" evidence="6">
    <location>
        <position position="1"/>
    </location>
</feature>
<comment type="caution">
    <text evidence="6">The sequence shown here is derived from an EMBL/GenBank/DDBJ whole genome shotgun (WGS) entry which is preliminary data.</text>
</comment>
<evidence type="ECO:0000256" key="4">
    <source>
        <dbReference type="ARBA" id="ARBA00022840"/>
    </source>
</evidence>
<dbReference type="Pfam" id="PF00271">
    <property type="entry name" value="Helicase_C"/>
    <property type="match status" value="1"/>
</dbReference>
<reference evidence="6" key="1">
    <citation type="journal article" date="2015" name="Nature">
        <title>Complex archaea that bridge the gap between prokaryotes and eukaryotes.</title>
        <authorList>
            <person name="Spang A."/>
            <person name="Saw J.H."/>
            <person name="Jorgensen S.L."/>
            <person name="Zaremba-Niedzwiedzka K."/>
            <person name="Martijn J."/>
            <person name="Lind A.E."/>
            <person name="van Eijk R."/>
            <person name="Schleper C."/>
            <person name="Guy L."/>
            <person name="Ettema T.J."/>
        </authorList>
    </citation>
    <scope>NUCLEOTIDE SEQUENCE</scope>
</reference>
<keyword evidence="1" id="KW-0547">Nucleotide-binding</keyword>
<evidence type="ECO:0000313" key="6">
    <source>
        <dbReference type="EMBL" id="KKL99177.1"/>
    </source>
</evidence>
<evidence type="ECO:0000256" key="1">
    <source>
        <dbReference type="ARBA" id="ARBA00022741"/>
    </source>
</evidence>
<name>A0A0F9JJL9_9ZZZZ</name>
<gene>
    <name evidence="6" type="ORF">LCGC14_1816990</name>
</gene>
<dbReference type="EMBL" id="LAZR01017737">
    <property type="protein sequence ID" value="KKL99177.1"/>
    <property type="molecule type" value="Genomic_DNA"/>
</dbReference>
<protein>
    <recommendedName>
        <fullName evidence="5">Helicase C-terminal domain-containing protein</fullName>
    </recommendedName>
</protein>
<dbReference type="InterPro" id="IPR050474">
    <property type="entry name" value="Hel308_SKI2-like"/>
</dbReference>
<dbReference type="GO" id="GO:0016787">
    <property type="term" value="F:hydrolase activity"/>
    <property type="evidence" value="ECO:0007669"/>
    <property type="project" value="UniProtKB-KW"/>
</dbReference>
<dbReference type="SUPFAM" id="SSF52540">
    <property type="entry name" value="P-loop containing nucleoside triphosphate hydrolases"/>
    <property type="match status" value="1"/>
</dbReference>
<dbReference type="SMART" id="SM00490">
    <property type="entry name" value="HELICc"/>
    <property type="match status" value="1"/>
</dbReference>
<dbReference type="Gene3D" id="3.40.50.300">
    <property type="entry name" value="P-loop containing nucleotide triphosphate hydrolases"/>
    <property type="match status" value="1"/>
</dbReference>
<evidence type="ECO:0000259" key="5">
    <source>
        <dbReference type="PROSITE" id="PS51194"/>
    </source>
</evidence>
<dbReference type="InterPro" id="IPR027417">
    <property type="entry name" value="P-loop_NTPase"/>
</dbReference>
<accession>A0A0F9JJL9</accession>
<sequence length="411" mass="47560">KQLSLSEALFNHKMGWHNAGMKLEDKLKVERLFRSGKIKLIACTPTLAAGVNLPADICIMFDMFQWTYLKGKSIIKKNRLNQTIGRAGRPGFSDVGYAYIFTTYRQKQEVIEHLKKPMIIRSQLKKDLKSKVLRWITAKIFVDEEKLSILMKFFIDKTITKDLIDETLDWLQEKRFIKIIEENSINSYISTFKGRMTTFLMIQPETILHWEKVLYKKENITNAELFCLIASAPEYASIVVPYSHDDTKISYAEQFIGDNPEILKCFRIYYDGHGWIDFTNQIYKIFALTYNKELMAKYNVSEKEFSMSYGDRYAVKNASLRYLNAASILCQNHKEQLTELLIGAQHSIITGGIIELAKLKGIGDVRLQMLLNADINSVERLLSTSNYELSKILKLKVESIMKLKKSTVMFL</sequence>
<keyword evidence="3" id="KW-0347">Helicase</keyword>
<keyword evidence="4" id="KW-0067">ATP-binding</keyword>
<feature type="domain" description="Helicase C-terminal" evidence="5">
    <location>
        <begin position="1"/>
        <end position="136"/>
    </location>
</feature>
<dbReference type="InterPro" id="IPR001650">
    <property type="entry name" value="Helicase_C-like"/>
</dbReference>
<organism evidence="6">
    <name type="scientific">marine sediment metagenome</name>
    <dbReference type="NCBI Taxonomy" id="412755"/>
    <lineage>
        <taxon>unclassified sequences</taxon>
        <taxon>metagenomes</taxon>
        <taxon>ecological metagenomes</taxon>
    </lineage>
</organism>
<dbReference type="GO" id="GO:0004386">
    <property type="term" value="F:helicase activity"/>
    <property type="evidence" value="ECO:0007669"/>
    <property type="project" value="UniProtKB-KW"/>
</dbReference>
<dbReference type="PANTHER" id="PTHR47961:SF10">
    <property type="entry name" value="ATP-DEPENDENT DNA HELICASE HEL308"/>
    <property type="match status" value="1"/>
</dbReference>
<evidence type="ECO:0000256" key="2">
    <source>
        <dbReference type="ARBA" id="ARBA00022801"/>
    </source>
</evidence>
<dbReference type="PANTHER" id="PTHR47961">
    <property type="entry name" value="DNA POLYMERASE THETA, PUTATIVE (AFU_ORTHOLOGUE AFUA_1G05260)-RELATED"/>
    <property type="match status" value="1"/>
</dbReference>
<evidence type="ECO:0000256" key="3">
    <source>
        <dbReference type="ARBA" id="ARBA00022806"/>
    </source>
</evidence>
<keyword evidence="2" id="KW-0378">Hydrolase</keyword>
<dbReference type="Gene3D" id="1.10.3380.30">
    <property type="match status" value="1"/>
</dbReference>